<evidence type="ECO:0000256" key="2">
    <source>
        <dbReference type="ARBA" id="ARBA00004167"/>
    </source>
</evidence>
<dbReference type="PROSITE" id="PS50836">
    <property type="entry name" value="DOMON"/>
    <property type="match status" value="1"/>
</dbReference>
<keyword evidence="7" id="KW-0560">Oxidoreductase</keyword>
<evidence type="ECO:0000256" key="11">
    <source>
        <dbReference type="ARBA" id="ARBA00023157"/>
    </source>
</evidence>
<evidence type="ECO:0000256" key="1">
    <source>
        <dbReference type="ARBA" id="ARBA00001973"/>
    </source>
</evidence>
<dbReference type="InterPro" id="IPR024548">
    <property type="entry name" value="Cu2_monoox_C"/>
</dbReference>
<sequence length="583" mass="66955">MVASSKSDKTMCNRQKLVGFKRAAHRKQHGVFKIPLNGNGKTNLYWTIDYHKKLLHFEVHLPLPRISWFAIGFSDYGALNPADFCILWTDWKKRVHFEDAWTSENGRISVDESQDCTDFHYVTRGEMVKFGFYRKFTTCDPKDYEIEDGTIHIVWARGEGPLFKLEGVNISSAQQSGFERTQLLKNINAKESHPSDTWTLEILAHNVKVPGVETTYWCHVHELPRDLIKKHHIIQYEPVIQKGNEHLVHHMEVFQCVTGVNDTIPKYVGSCFADDRPDKTKVCKRVIAAWAMGAQAFSYPEEAGLPIGGPDYNRFVMLEVHYNNPELKADWVDSSGIRFYLTPSLRKYDGGVMELGLEYTDKMAIPPGQERFQLSGYCITECTAIGLPERGIVVFGSQLHTHLLGTQVYTKHIRNGVELAELNRDNKYSTHFQEIRRLKRLVRVLPGDALITTCTFKSSNKENVTLGGFSITDEMCVNYIHYYPKTNLEVCKSSVSYGNLFDYFDYLQSYENQNTDSEKAISENYNEIEWTPLRVEVLNDLYTNGRISMQCNQSSGERFPGDWEDMTTTKILRPLKVRKPCGN</sequence>
<evidence type="ECO:0000256" key="12">
    <source>
        <dbReference type="ARBA" id="ARBA00023180"/>
    </source>
</evidence>
<dbReference type="InterPro" id="IPR000945">
    <property type="entry name" value="DBH-like"/>
</dbReference>
<proteinExistence type="inferred from homology"/>
<dbReference type="InterPro" id="IPR020611">
    <property type="entry name" value="Cu2_ascorb_mOase_CS-1"/>
</dbReference>
<dbReference type="InterPro" id="IPR005018">
    <property type="entry name" value="DOMON_domain"/>
</dbReference>
<keyword evidence="9" id="KW-0503">Monooxygenase</keyword>
<evidence type="ECO:0000313" key="14">
    <source>
        <dbReference type="EMBL" id="KAK6641635.1"/>
    </source>
</evidence>
<dbReference type="Proteomes" id="UP001359485">
    <property type="component" value="Unassembled WGS sequence"/>
</dbReference>
<comment type="similarity">
    <text evidence="3">Belongs to the copper type II ascorbate-dependent monooxygenase family.</text>
</comment>
<keyword evidence="4" id="KW-0812">Transmembrane</keyword>
<gene>
    <name evidence="14" type="ORF">RUM44_013350</name>
</gene>
<accession>A0ABR1BG51</accession>
<keyword evidence="8" id="KW-0186">Copper</keyword>
<dbReference type="PANTHER" id="PTHR10157:SF29">
    <property type="entry name" value="DOPAMINE BETA-HYDROXYLASE"/>
    <property type="match status" value="1"/>
</dbReference>
<dbReference type="InterPro" id="IPR008977">
    <property type="entry name" value="PHM/PNGase_F_dom_sf"/>
</dbReference>
<name>A0ABR1BG51_POLSC</name>
<dbReference type="Pfam" id="PF03351">
    <property type="entry name" value="DOMON"/>
    <property type="match status" value="1"/>
</dbReference>
<evidence type="ECO:0000256" key="3">
    <source>
        <dbReference type="ARBA" id="ARBA00010676"/>
    </source>
</evidence>
<dbReference type="InterPro" id="IPR028460">
    <property type="entry name" value="Tbh/DBH"/>
</dbReference>
<dbReference type="InterPro" id="IPR000323">
    <property type="entry name" value="Cu2_ascorb_mOase_N"/>
</dbReference>
<protein>
    <recommendedName>
        <fullName evidence="13">DOMON domain-containing protein</fullName>
    </recommendedName>
</protein>
<dbReference type="CDD" id="cd09631">
    <property type="entry name" value="DOMON_DOH"/>
    <property type="match status" value="1"/>
</dbReference>
<evidence type="ECO:0000256" key="5">
    <source>
        <dbReference type="ARBA" id="ARBA00022723"/>
    </source>
</evidence>
<evidence type="ECO:0000256" key="4">
    <source>
        <dbReference type="ARBA" id="ARBA00022692"/>
    </source>
</evidence>
<organism evidence="14 15">
    <name type="scientific">Polyplax serrata</name>
    <name type="common">Common mouse louse</name>
    <dbReference type="NCBI Taxonomy" id="468196"/>
    <lineage>
        <taxon>Eukaryota</taxon>
        <taxon>Metazoa</taxon>
        <taxon>Ecdysozoa</taxon>
        <taxon>Arthropoda</taxon>
        <taxon>Hexapoda</taxon>
        <taxon>Insecta</taxon>
        <taxon>Pterygota</taxon>
        <taxon>Neoptera</taxon>
        <taxon>Paraneoptera</taxon>
        <taxon>Psocodea</taxon>
        <taxon>Troctomorpha</taxon>
        <taxon>Phthiraptera</taxon>
        <taxon>Anoplura</taxon>
        <taxon>Polyplacidae</taxon>
        <taxon>Polyplax</taxon>
    </lineage>
</organism>
<comment type="cofactor">
    <cofactor evidence="1">
        <name>Cu(2+)</name>
        <dbReference type="ChEBI" id="CHEBI:29036"/>
    </cofactor>
</comment>
<comment type="subcellular location">
    <subcellularLocation>
        <location evidence="2">Membrane</location>
        <topology evidence="2">Single-pass membrane protein</topology>
    </subcellularLocation>
</comment>
<dbReference type="Gene3D" id="2.60.120.310">
    <property type="entry name" value="Copper type II, ascorbate-dependent monooxygenase, N-terminal domain"/>
    <property type="match status" value="1"/>
</dbReference>
<dbReference type="InterPro" id="IPR045266">
    <property type="entry name" value="DOH_DOMON"/>
</dbReference>
<evidence type="ECO:0000256" key="9">
    <source>
        <dbReference type="ARBA" id="ARBA00023033"/>
    </source>
</evidence>
<keyword evidence="6" id="KW-1133">Transmembrane helix</keyword>
<dbReference type="PROSITE" id="PS00084">
    <property type="entry name" value="CU2_MONOOXYGENASE_1"/>
    <property type="match status" value="1"/>
</dbReference>
<dbReference type="SMART" id="SM00664">
    <property type="entry name" value="DoH"/>
    <property type="match status" value="1"/>
</dbReference>
<dbReference type="Pfam" id="PF03712">
    <property type="entry name" value="Cu2_monoox_C"/>
    <property type="match status" value="1"/>
</dbReference>
<keyword evidence="15" id="KW-1185">Reference proteome</keyword>
<dbReference type="SUPFAM" id="SSF49742">
    <property type="entry name" value="PHM/PNGase F"/>
    <property type="match status" value="2"/>
</dbReference>
<evidence type="ECO:0000256" key="7">
    <source>
        <dbReference type="ARBA" id="ARBA00023002"/>
    </source>
</evidence>
<dbReference type="InterPro" id="IPR014784">
    <property type="entry name" value="Cu2_ascorb_mOase-like_C"/>
</dbReference>
<dbReference type="Pfam" id="PF01082">
    <property type="entry name" value="Cu2_monooxygen"/>
    <property type="match status" value="1"/>
</dbReference>
<evidence type="ECO:0000313" key="15">
    <source>
        <dbReference type="Proteomes" id="UP001359485"/>
    </source>
</evidence>
<evidence type="ECO:0000259" key="13">
    <source>
        <dbReference type="PROSITE" id="PS50836"/>
    </source>
</evidence>
<reference evidence="14 15" key="1">
    <citation type="submission" date="2023-09" db="EMBL/GenBank/DDBJ databases">
        <title>Genomes of two closely related lineages of the louse Polyplax serrata with different host specificities.</title>
        <authorList>
            <person name="Martinu J."/>
            <person name="Tarabai H."/>
            <person name="Stefka J."/>
            <person name="Hypsa V."/>
        </authorList>
    </citation>
    <scope>NUCLEOTIDE SEQUENCE [LARGE SCALE GENOMIC DNA]</scope>
    <source>
        <strain evidence="14">98ZLc_SE</strain>
    </source>
</reference>
<dbReference type="PANTHER" id="PTHR10157">
    <property type="entry name" value="DOPAMINE BETA HYDROXYLASE RELATED"/>
    <property type="match status" value="1"/>
</dbReference>
<feature type="domain" description="DOMON" evidence="13">
    <location>
        <begin position="40"/>
        <end position="158"/>
    </location>
</feature>
<dbReference type="PRINTS" id="PR00767">
    <property type="entry name" value="DBMONOXGNASE"/>
</dbReference>
<comment type="caution">
    <text evidence="14">The sequence shown here is derived from an EMBL/GenBank/DDBJ whole genome shotgun (WGS) entry which is preliminary data.</text>
</comment>
<dbReference type="Gene3D" id="2.60.120.230">
    <property type="match status" value="1"/>
</dbReference>
<dbReference type="EMBL" id="JAWJWF010000001">
    <property type="protein sequence ID" value="KAK6641635.1"/>
    <property type="molecule type" value="Genomic_DNA"/>
</dbReference>
<keyword evidence="10" id="KW-0472">Membrane</keyword>
<keyword evidence="12" id="KW-0325">Glycoprotein</keyword>
<evidence type="ECO:0000256" key="8">
    <source>
        <dbReference type="ARBA" id="ARBA00023008"/>
    </source>
</evidence>
<keyword evidence="5" id="KW-0479">Metal-binding</keyword>
<evidence type="ECO:0000256" key="6">
    <source>
        <dbReference type="ARBA" id="ARBA00022989"/>
    </source>
</evidence>
<evidence type="ECO:0000256" key="10">
    <source>
        <dbReference type="ARBA" id="ARBA00023136"/>
    </source>
</evidence>
<dbReference type="InterPro" id="IPR036939">
    <property type="entry name" value="Cu2_ascorb_mOase_N_sf"/>
</dbReference>
<keyword evidence="11" id="KW-1015">Disulfide bond</keyword>